<keyword evidence="1 6" id="KW-0597">Phosphoprotein</keyword>
<dbReference type="AlphaFoldDB" id="R2RYN1"/>
<dbReference type="EMBL" id="ASWA01000002">
    <property type="protein sequence ID" value="EOT69468.1"/>
    <property type="molecule type" value="Genomic_DNA"/>
</dbReference>
<reference evidence="11 13" key="2">
    <citation type="submission" date="2013-03" db="EMBL/GenBank/DDBJ databases">
        <title>The Genome Sequence of Enterococcus malodoratus ATCC_43197 (PacBio/Illumina hybrid assembly).</title>
        <authorList>
            <consortium name="The Broad Institute Genomics Platform"/>
            <consortium name="The Broad Institute Genome Sequencing Center for Infectious Disease"/>
            <person name="Earl A."/>
            <person name="Russ C."/>
            <person name="Gilmore M."/>
            <person name="Surin D."/>
            <person name="Walker B."/>
            <person name="Young S."/>
            <person name="Zeng Q."/>
            <person name="Gargeya S."/>
            <person name="Fitzgerald M."/>
            <person name="Haas B."/>
            <person name="Abouelleil A."/>
            <person name="Allen A.W."/>
            <person name="Alvarado L."/>
            <person name="Arachchi H.M."/>
            <person name="Berlin A.M."/>
            <person name="Chapman S.B."/>
            <person name="Gainer-Dewar J."/>
            <person name="Goldberg J."/>
            <person name="Griggs A."/>
            <person name="Gujja S."/>
            <person name="Hansen M."/>
            <person name="Howarth C."/>
            <person name="Imamovic A."/>
            <person name="Ireland A."/>
            <person name="Larimer J."/>
            <person name="McCowan C."/>
            <person name="Murphy C."/>
            <person name="Pearson M."/>
            <person name="Poon T.W."/>
            <person name="Priest M."/>
            <person name="Roberts A."/>
            <person name="Saif S."/>
            <person name="Shea T."/>
            <person name="Sisk P."/>
            <person name="Sykes S."/>
            <person name="Wortman J."/>
            <person name="Nusbaum C."/>
            <person name="Birren B."/>
        </authorList>
    </citation>
    <scope>NUCLEOTIDE SEQUENCE [LARGE SCALE GENOMIC DNA]</scope>
    <source>
        <strain evidence="11 13">ATCC 43197</strain>
    </source>
</reference>
<keyword evidence="13" id="KW-1185">Reference proteome</keyword>
<evidence type="ECO:0000313" key="10">
    <source>
        <dbReference type="EMBL" id="EOH80959.1"/>
    </source>
</evidence>
<reference evidence="10 12" key="1">
    <citation type="submission" date="2013-02" db="EMBL/GenBank/DDBJ databases">
        <title>The Genome Sequence of Enterococcus malodoratus ATCC_43197.</title>
        <authorList>
            <consortium name="The Broad Institute Genome Sequencing Platform"/>
            <consortium name="The Broad Institute Genome Sequencing Center for Infectious Disease"/>
            <person name="Earl A.M."/>
            <person name="Gilmore M.S."/>
            <person name="Lebreton F."/>
            <person name="Walker B."/>
            <person name="Young S.K."/>
            <person name="Zeng Q."/>
            <person name="Gargeya S."/>
            <person name="Fitzgerald M."/>
            <person name="Haas B."/>
            <person name="Abouelleil A."/>
            <person name="Alvarado L."/>
            <person name="Arachchi H.M."/>
            <person name="Berlin A.M."/>
            <person name="Chapman S.B."/>
            <person name="Dewar J."/>
            <person name="Goldberg J."/>
            <person name="Griggs A."/>
            <person name="Gujja S."/>
            <person name="Hansen M."/>
            <person name="Howarth C."/>
            <person name="Imamovic A."/>
            <person name="Larimer J."/>
            <person name="McCowan C."/>
            <person name="Murphy C."/>
            <person name="Neiman D."/>
            <person name="Pearson M."/>
            <person name="Priest M."/>
            <person name="Roberts A."/>
            <person name="Saif S."/>
            <person name="Shea T."/>
            <person name="Sisk P."/>
            <person name="Sykes S."/>
            <person name="Wortman J."/>
            <person name="Nusbaum C."/>
            <person name="Birren B."/>
        </authorList>
    </citation>
    <scope>NUCLEOTIDE SEQUENCE [LARGE SCALE GENOMIC DNA]</scope>
    <source>
        <strain evidence="10 12">ATCC 43197</strain>
    </source>
</reference>
<evidence type="ECO:0000256" key="3">
    <source>
        <dbReference type="ARBA" id="ARBA00023015"/>
    </source>
</evidence>
<keyword evidence="3" id="KW-0805">Transcription regulation</keyword>
<comment type="caution">
    <text evidence="10">The sequence shown here is derived from an EMBL/GenBank/DDBJ whole genome shotgun (WGS) entry which is preliminary data.</text>
</comment>
<evidence type="ECO:0000259" key="9">
    <source>
        <dbReference type="PROSITE" id="PS51755"/>
    </source>
</evidence>
<gene>
    <name evidence="11" type="ORF">I585_00934</name>
    <name evidence="10" type="ORF">UAI_01003</name>
</gene>
<dbReference type="PROSITE" id="PS51755">
    <property type="entry name" value="OMPR_PHOB"/>
    <property type="match status" value="1"/>
</dbReference>
<feature type="domain" description="OmpR/PhoB-type" evidence="9">
    <location>
        <begin position="138"/>
        <end position="237"/>
    </location>
</feature>
<dbReference type="InterPro" id="IPR001789">
    <property type="entry name" value="Sig_transdc_resp-reg_receiver"/>
</dbReference>
<dbReference type="GO" id="GO:0032993">
    <property type="term" value="C:protein-DNA complex"/>
    <property type="evidence" value="ECO:0007669"/>
    <property type="project" value="TreeGrafter"/>
</dbReference>
<dbReference type="InterPro" id="IPR001867">
    <property type="entry name" value="OmpR/PhoB-type_DNA-bd"/>
</dbReference>
<dbReference type="SUPFAM" id="SSF52172">
    <property type="entry name" value="CheY-like"/>
    <property type="match status" value="1"/>
</dbReference>
<dbReference type="InterPro" id="IPR011006">
    <property type="entry name" value="CheY-like_superfamily"/>
</dbReference>
<dbReference type="CDD" id="cd00156">
    <property type="entry name" value="REC"/>
    <property type="match status" value="1"/>
</dbReference>
<evidence type="ECO:0000256" key="1">
    <source>
        <dbReference type="ARBA" id="ARBA00022553"/>
    </source>
</evidence>
<sequence>MIPLILMEVYKLKKRIMLVEDDEKYAEKLMQAIVHEGYEVTYFNTPIKAVAEFTKNNYDLVISDFCMKDMDGVKLLTILKEITPCLRSIILTAFPEEEVEMEAIDINVDHYLSKDKSLTIMLKYIQYLLKKDANTETASAYNLSSANERISIDIKTRVVEKEDQVVSLTKKEYELLVLFLKNKGIALSREDIAEKLWSNDIENIDLRVIDGHIKRLRSKLSLFSISSVRGYGYKWSE</sequence>
<name>R2RYN1_9ENTE</name>
<evidence type="ECO:0000256" key="6">
    <source>
        <dbReference type="PROSITE-ProRule" id="PRU00169"/>
    </source>
</evidence>
<feature type="domain" description="Response regulatory" evidence="8">
    <location>
        <begin position="15"/>
        <end position="129"/>
    </location>
</feature>
<evidence type="ECO:0000256" key="5">
    <source>
        <dbReference type="ARBA" id="ARBA00023163"/>
    </source>
</evidence>
<dbReference type="Proteomes" id="UP000013783">
    <property type="component" value="Unassembled WGS sequence"/>
</dbReference>
<dbReference type="Gene3D" id="1.10.10.10">
    <property type="entry name" value="Winged helix-like DNA-binding domain superfamily/Winged helix DNA-binding domain"/>
    <property type="match status" value="1"/>
</dbReference>
<dbReference type="SMART" id="SM00862">
    <property type="entry name" value="Trans_reg_C"/>
    <property type="match status" value="1"/>
</dbReference>
<dbReference type="Gene3D" id="3.40.50.2300">
    <property type="match status" value="1"/>
</dbReference>
<dbReference type="InterPro" id="IPR036388">
    <property type="entry name" value="WH-like_DNA-bd_sf"/>
</dbReference>
<dbReference type="SMART" id="SM00448">
    <property type="entry name" value="REC"/>
    <property type="match status" value="1"/>
</dbReference>
<evidence type="ECO:0000313" key="11">
    <source>
        <dbReference type="EMBL" id="EOT69468.1"/>
    </source>
</evidence>
<accession>R2RYN1</accession>
<evidence type="ECO:0000313" key="13">
    <source>
        <dbReference type="Proteomes" id="UP000014148"/>
    </source>
</evidence>
<dbReference type="PATRIC" id="fig|1158601.3.peg.973"/>
<dbReference type="Pfam" id="PF00072">
    <property type="entry name" value="Response_reg"/>
    <property type="match status" value="1"/>
</dbReference>
<evidence type="ECO:0000313" key="12">
    <source>
        <dbReference type="Proteomes" id="UP000013783"/>
    </source>
</evidence>
<feature type="modified residue" description="4-aspartylphosphate" evidence="6">
    <location>
        <position position="64"/>
    </location>
</feature>
<evidence type="ECO:0000256" key="4">
    <source>
        <dbReference type="ARBA" id="ARBA00023125"/>
    </source>
</evidence>
<keyword evidence="2" id="KW-0902">Two-component regulatory system</keyword>
<dbReference type="CDD" id="cd00383">
    <property type="entry name" value="trans_reg_C"/>
    <property type="match status" value="1"/>
</dbReference>
<dbReference type="Pfam" id="PF00486">
    <property type="entry name" value="Trans_reg_C"/>
    <property type="match status" value="1"/>
</dbReference>
<protein>
    <submittedName>
        <fullName evidence="10">Uncharacterized protein</fullName>
    </submittedName>
</protein>
<keyword evidence="5" id="KW-0804">Transcription</keyword>
<dbReference type="STRING" id="71451.RV07_GL002961"/>
<dbReference type="PANTHER" id="PTHR48111">
    <property type="entry name" value="REGULATOR OF RPOS"/>
    <property type="match status" value="1"/>
</dbReference>
<evidence type="ECO:0000256" key="7">
    <source>
        <dbReference type="PROSITE-ProRule" id="PRU01091"/>
    </source>
</evidence>
<dbReference type="OrthoDB" id="54343at2"/>
<dbReference type="InterPro" id="IPR039420">
    <property type="entry name" value="WalR-like"/>
</dbReference>
<dbReference type="Proteomes" id="UP000014148">
    <property type="component" value="Unassembled WGS sequence"/>
</dbReference>
<dbReference type="eggNOG" id="COG0745">
    <property type="taxonomic scope" value="Bacteria"/>
</dbReference>
<dbReference type="GO" id="GO:0000156">
    <property type="term" value="F:phosphorelay response regulator activity"/>
    <property type="evidence" value="ECO:0007669"/>
    <property type="project" value="TreeGrafter"/>
</dbReference>
<dbReference type="GO" id="GO:0005829">
    <property type="term" value="C:cytosol"/>
    <property type="evidence" value="ECO:0007669"/>
    <property type="project" value="TreeGrafter"/>
</dbReference>
<organism evidence="10 12">
    <name type="scientific">Enterococcus malodoratus ATCC 43197</name>
    <dbReference type="NCBI Taxonomy" id="1158601"/>
    <lineage>
        <taxon>Bacteria</taxon>
        <taxon>Bacillati</taxon>
        <taxon>Bacillota</taxon>
        <taxon>Bacilli</taxon>
        <taxon>Lactobacillales</taxon>
        <taxon>Enterococcaceae</taxon>
        <taxon>Enterococcus</taxon>
    </lineage>
</organism>
<feature type="DNA-binding region" description="OmpR/PhoB-type" evidence="7">
    <location>
        <begin position="138"/>
        <end position="237"/>
    </location>
</feature>
<dbReference type="PANTHER" id="PTHR48111:SF1">
    <property type="entry name" value="TWO-COMPONENT RESPONSE REGULATOR ORR33"/>
    <property type="match status" value="1"/>
</dbReference>
<dbReference type="GO" id="GO:0000976">
    <property type="term" value="F:transcription cis-regulatory region binding"/>
    <property type="evidence" value="ECO:0007669"/>
    <property type="project" value="TreeGrafter"/>
</dbReference>
<dbReference type="GO" id="GO:0006355">
    <property type="term" value="P:regulation of DNA-templated transcription"/>
    <property type="evidence" value="ECO:0007669"/>
    <property type="project" value="InterPro"/>
</dbReference>
<dbReference type="EMBL" id="AJAK01000007">
    <property type="protein sequence ID" value="EOH80959.1"/>
    <property type="molecule type" value="Genomic_DNA"/>
</dbReference>
<keyword evidence="4 7" id="KW-0238">DNA-binding</keyword>
<evidence type="ECO:0000256" key="2">
    <source>
        <dbReference type="ARBA" id="ARBA00023012"/>
    </source>
</evidence>
<dbReference type="PROSITE" id="PS50110">
    <property type="entry name" value="RESPONSE_REGULATORY"/>
    <property type="match status" value="1"/>
</dbReference>
<proteinExistence type="predicted"/>
<evidence type="ECO:0000259" key="8">
    <source>
        <dbReference type="PROSITE" id="PS50110"/>
    </source>
</evidence>